<keyword evidence="4" id="KW-0967">Endosome</keyword>
<dbReference type="PROSITE" id="PS51407">
    <property type="entry name" value="LAMP_3"/>
    <property type="match status" value="1"/>
</dbReference>
<dbReference type="GO" id="GO:0031902">
    <property type="term" value="C:late endosome membrane"/>
    <property type="evidence" value="ECO:0007669"/>
    <property type="project" value="TreeGrafter"/>
</dbReference>
<dbReference type="Gene3D" id="2.40.160.110">
    <property type="match status" value="1"/>
</dbReference>
<dbReference type="OrthoDB" id="10037042at2759"/>
<feature type="disulfide bond" evidence="8">
    <location>
        <begin position="113"/>
        <end position="150"/>
    </location>
</feature>
<dbReference type="Proteomes" id="UP000515135">
    <property type="component" value="Unplaced"/>
</dbReference>
<dbReference type="GO" id="GO:0072594">
    <property type="term" value="P:establishment of protein localization to organelle"/>
    <property type="evidence" value="ECO:0007669"/>
    <property type="project" value="TreeGrafter"/>
</dbReference>
<dbReference type="PANTHER" id="PTHR11506">
    <property type="entry name" value="LYSOSOME-ASSOCIATED MEMBRANE GLYCOPROTEIN"/>
    <property type="match status" value="1"/>
</dbReference>
<keyword evidence="11" id="KW-1185">Reference proteome</keyword>
<evidence type="ECO:0000256" key="5">
    <source>
        <dbReference type="ARBA" id="ARBA00022989"/>
    </source>
</evidence>
<protein>
    <submittedName>
        <fullName evidence="12">Lysosome-associated membrane glycoprotein 1-like</fullName>
    </submittedName>
</protein>
<gene>
    <name evidence="12" type="primary">LOC109466617</name>
</gene>
<dbReference type="GO" id="GO:0005765">
    <property type="term" value="C:lysosomal membrane"/>
    <property type="evidence" value="ECO:0007669"/>
    <property type="project" value="UniProtKB-SubCell"/>
</dbReference>
<dbReference type="RefSeq" id="XP_019619907.1">
    <property type="nucleotide sequence ID" value="XM_019764348.1"/>
</dbReference>
<evidence type="ECO:0000259" key="10">
    <source>
        <dbReference type="Pfam" id="PF01299"/>
    </source>
</evidence>
<accession>A0A6P4YMH8</accession>
<evidence type="ECO:0000256" key="9">
    <source>
        <dbReference type="SAM" id="Phobius"/>
    </source>
</evidence>
<reference evidence="12" key="1">
    <citation type="submission" date="2025-08" db="UniProtKB">
        <authorList>
            <consortium name="RefSeq"/>
        </authorList>
    </citation>
    <scope>IDENTIFICATION</scope>
    <source>
        <tissue evidence="12">Gonad</tissue>
    </source>
</reference>
<keyword evidence="5 9" id="KW-1133">Transmembrane helix</keyword>
<feature type="domain" description="Lysosome-associated membrane glycoprotein 2-like luminal" evidence="10">
    <location>
        <begin position="1"/>
        <end position="140"/>
    </location>
</feature>
<comment type="similarity">
    <text evidence="8">Belongs to the LAMP family.</text>
</comment>
<comment type="subcellular location">
    <subcellularLocation>
        <location evidence="1">Endosome membrane</location>
        <topology evidence="1">Single-pass type I membrane protein</topology>
    </subcellularLocation>
    <subcellularLocation>
        <location evidence="8">Lysosome membrane</location>
        <topology evidence="8">Single-pass type I membrane protein</topology>
    </subcellularLocation>
</comment>
<sequence length="200" mass="21840">MGIRFHINYTKESDMLGTAIFDVPPNAQVSGVCGNSHSTLTLTFYDAMFNLTLSFSRERGDDHVTTYRGTAARLSFEEVPAIFSDTLTPNKPREISNTTLNLFPTNARHSYKCSKVISVALTKNVSVAFYQVQVQPFDVQSGNFSQAEECVGDSKGGKDEILIVVVGVVLLVIAVGIAVAGVIGRRTQKSKYRPLENIAD</sequence>
<proteinExistence type="inferred from homology"/>
<keyword evidence="2 8" id="KW-0812">Transmembrane</keyword>
<dbReference type="KEGG" id="bbel:109466617"/>
<comment type="caution">
    <text evidence="8">Lacks conserved residue(s) required for the propagation of feature annotation.</text>
</comment>
<keyword evidence="6 8" id="KW-0472">Membrane</keyword>
<name>A0A6P4YMH8_BRABE</name>
<evidence type="ECO:0000256" key="3">
    <source>
        <dbReference type="ARBA" id="ARBA00022729"/>
    </source>
</evidence>
<keyword evidence="8" id="KW-1015">Disulfide bond</keyword>
<keyword evidence="8" id="KW-0458">Lysosome</keyword>
<keyword evidence="7" id="KW-0325">Glycoprotein</keyword>
<evidence type="ECO:0000313" key="11">
    <source>
        <dbReference type="Proteomes" id="UP000515135"/>
    </source>
</evidence>
<dbReference type="GO" id="GO:0005886">
    <property type="term" value="C:plasma membrane"/>
    <property type="evidence" value="ECO:0007669"/>
    <property type="project" value="TreeGrafter"/>
</dbReference>
<evidence type="ECO:0000313" key="12">
    <source>
        <dbReference type="RefSeq" id="XP_019619907.1"/>
    </source>
</evidence>
<evidence type="ECO:0000256" key="8">
    <source>
        <dbReference type="PROSITE-ProRule" id="PRU00740"/>
    </source>
</evidence>
<evidence type="ECO:0000256" key="4">
    <source>
        <dbReference type="ARBA" id="ARBA00022753"/>
    </source>
</evidence>
<keyword evidence="3" id="KW-0732">Signal</keyword>
<feature type="transmembrane region" description="Helical" evidence="9">
    <location>
        <begin position="161"/>
        <end position="183"/>
    </location>
</feature>
<dbReference type="InterPro" id="IPR002000">
    <property type="entry name" value="Lysosome-assoc_membr_glycop"/>
</dbReference>
<evidence type="ECO:0000256" key="1">
    <source>
        <dbReference type="ARBA" id="ARBA00004530"/>
    </source>
</evidence>
<dbReference type="AlphaFoldDB" id="A0A6P4YMH8"/>
<evidence type="ECO:0000256" key="7">
    <source>
        <dbReference type="ARBA" id="ARBA00023180"/>
    </source>
</evidence>
<organism evidence="11 12">
    <name type="scientific">Branchiostoma belcheri</name>
    <name type="common">Amphioxus</name>
    <dbReference type="NCBI Taxonomy" id="7741"/>
    <lineage>
        <taxon>Eukaryota</taxon>
        <taxon>Metazoa</taxon>
        <taxon>Chordata</taxon>
        <taxon>Cephalochordata</taxon>
        <taxon>Leptocardii</taxon>
        <taxon>Amphioxiformes</taxon>
        <taxon>Branchiostomatidae</taxon>
        <taxon>Branchiostoma</taxon>
    </lineage>
</organism>
<evidence type="ECO:0000256" key="6">
    <source>
        <dbReference type="ARBA" id="ARBA00023136"/>
    </source>
</evidence>
<dbReference type="GeneID" id="109466617"/>
<dbReference type="PANTHER" id="PTHR11506:SF41">
    <property type="entry name" value="LYSOSOME-ASSOCIATED MEMBRANE GLYCOPROTEIN 1-LIKE"/>
    <property type="match status" value="1"/>
</dbReference>
<dbReference type="Pfam" id="PF01299">
    <property type="entry name" value="Lamp2-like_luminal"/>
    <property type="match status" value="1"/>
</dbReference>
<evidence type="ECO:0000256" key="2">
    <source>
        <dbReference type="ARBA" id="ARBA00022692"/>
    </source>
</evidence>
<dbReference type="InterPro" id="IPR048528">
    <property type="entry name" value="Lamp2-like_luminal"/>
</dbReference>